<evidence type="ECO:0000256" key="1">
    <source>
        <dbReference type="SAM" id="MobiDB-lite"/>
    </source>
</evidence>
<dbReference type="RefSeq" id="WP_137064668.1">
    <property type="nucleotide sequence ID" value="NZ_CP040748.1"/>
</dbReference>
<dbReference type="EMBL" id="SZPY01000001">
    <property type="protein sequence ID" value="TKI64208.1"/>
    <property type="molecule type" value="Genomic_DNA"/>
</dbReference>
<sequence>MTHMVDKEAIAQRKYRRSSQDRVGIDLWVTVPGLDRHSAADLVAKALAQAGDTYGQVLPTSGGTYVWLASVNDGAKAPDRMAAWLAERGHDVRITVAPVDPTPQTLSDVAFPAAVMAYALGPAPLDAYPDGRPKAVWGLDPATTARLLREAAAWVAAAGRPMTVGRVSSVPVTAADAAEVTALQLQRNPLRLLLAAWPEHLGAMRRLVRFDAFGRMALTDLDRAAPSTTLVDAARDRLVEAALELDYGCVRQVFPGATEFGDGPHGYWRQHPGLWGSHIPDAQGIQLLNLAQLERASDLTGWHVRPVAPDRFLVEARDLDPWFAPEGPPTEVLARARADFGAAVLPRVSQVTPRTGRTYGPFPGDPCRADLFCPGDDSTHWLSAEDDDEESPPEPAFVPWHDSTPEPGQGRVEVDWTGVRGRARHGWVDLRVTVEGVDRRAAAAVVEDAVAAAAETRPYPLDAEGVPVDRVDVRPTAGGTWMLVNGDFSARLAAVVAELERSGVVAHVGPSEVPTAEDLTPSPVAACTVMSFVPEQPFLEWDRRPGHGGILPRWGVAPAVTRRLLTAAVAWTGPGSTAGVVQIPYTTEDALDVLTRDLEGDSPRLRMQGQGARVEFHDFATCGWAEAREDLDPFAQAAVATDRLLTWVDDITYGAVVVNQVASPLHSALTTPAWIAPHLLSSRVPEVQGIQLLTGAHLSLAHDLSDWDVEPVAPGRYLVRAKNLEPWLVRLADNGVITPREVRAKARADFGEMVMTMKMARNLRDARP</sequence>
<dbReference type="OrthoDB" id="3790880at2"/>
<reference evidence="2 3" key="1">
    <citation type="submission" date="2019-04" db="EMBL/GenBank/DDBJ databases">
        <authorList>
            <person name="Dong K."/>
        </authorList>
    </citation>
    <scope>NUCLEOTIDE SEQUENCE [LARGE SCALE GENOMIC DNA]</scope>
    <source>
        <strain evidence="3">dk3543</strain>
    </source>
</reference>
<gene>
    <name evidence="2" type="ORF">FC770_03350</name>
</gene>
<name>A0A4U2YS15_9ACTN</name>
<evidence type="ECO:0000313" key="3">
    <source>
        <dbReference type="Proteomes" id="UP000307808"/>
    </source>
</evidence>
<dbReference type="Proteomes" id="UP000307808">
    <property type="component" value="Unassembled WGS sequence"/>
</dbReference>
<dbReference type="AlphaFoldDB" id="A0A4U2YS15"/>
<organism evidence="2 3">
    <name type="scientific">Nocardioides jishulii</name>
    <dbReference type="NCBI Taxonomy" id="2575440"/>
    <lineage>
        <taxon>Bacteria</taxon>
        <taxon>Bacillati</taxon>
        <taxon>Actinomycetota</taxon>
        <taxon>Actinomycetes</taxon>
        <taxon>Propionibacteriales</taxon>
        <taxon>Nocardioidaceae</taxon>
        <taxon>Nocardioides</taxon>
    </lineage>
</organism>
<comment type="caution">
    <text evidence="2">The sequence shown here is derived from an EMBL/GenBank/DDBJ whole genome shotgun (WGS) entry which is preliminary data.</text>
</comment>
<accession>A0A4U2YS15</accession>
<proteinExistence type="predicted"/>
<keyword evidence="3" id="KW-1185">Reference proteome</keyword>
<evidence type="ECO:0000313" key="2">
    <source>
        <dbReference type="EMBL" id="TKI64208.1"/>
    </source>
</evidence>
<feature type="region of interest" description="Disordered" evidence="1">
    <location>
        <begin position="378"/>
        <end position="411"/>
    </location>
</feature>
<protein>
    <submittedName>
        <fullName evidence="2">Uncharacterized protein</fullName>
    </submittedName>
</protein>